<name>A0ABD2QHB1_9PLAT</name>
<keyword evidence="2" id="KW-1185">Reference proteome</keyword>
<dbReference type="EMBL" id="JBJKFK010000190">
    <property type="protein sequence ID" value="KAL3318917.1"/>
    <property type="molecule type" value="Genomic_DNA"/>
</dbReference>
<proteinExistence type="predicted"/>
<gene>
    <name evidence="1" type="ORF">Ciccas_002409</name>
</gene>
<sequence length="370" mass="42533">MPKNEFGSQKGALHGRQISEWRLIGEALRGISTNEALALIKRRSIRRQIGSMKIHTKSRMSRSKKYKRRLLKLKKMYTNDKAVEEKNQTTQMSPELMKNKATETAPKIASSCSEMTNNPTISCFIQGYPKRLTDDDKENAPPIKVNKAIPIDSRIIFRWHNNSCWMSSSFQLLMTLDGWVQEVNPKGPIWASFANATKRSHDINLKEHPILEIAQGYEMKRTNRWQSGSSQQSPIDFLNLLIKDTNTERLFIGPSGQRYQTEDDFILHLSLGNSLNDELQNQFKWDAFPAHLLIHFAKGVARNWLPQIVSIHTSEQYQLRGGIIFLPANQHFVCWNARTGQITDDLEPERMFPILSTADEFKPDSTTFDL</sequence>
<accession>A0ABD2QHB1</accession>
<dbReference type="AlphaFoldDB" id="A0ABD2QHB1"/>
<reference evidence="1 2" key="1">
    <citation type="submission" date="2024-11" db="EMBL/GenBank/DDBJ databases">
        <title>Adaptive evolution of stress response genes in parasites aligns with host niche diversity.</title>
        <authorList>
            <person name="Hahn C."/>
            <person name="Resl P."/>
        </authorList>
    </citation>
    <scope>NUCLEOTIDE SEQUENCE [LARGE SCALE GENOMIC DNA]</scope>
    <source>
        <strain evidence="1">EGGRZ-B1_66</strain>
        <tissue evidence="1">Body</tissue>
    </source>
</reference>
<protein>
    <submittedName>
        <fullName evidence="1">Uncharacterized protein</fullName>
    </submittedName>
</protein>
<evidence type="ECO:0000313" key="2">
    <source>
        <dbReference type="Proteomes" id="UP001626550"/>
    </source>
</evidence>
<organism evidence="1 2">
    <name type="scientific">Cichlidogyrus casuarinus</name>
    <dbReference type="NCBI Taxonomy" id="1844966"/>
    <lineage>
        <taxon>Eukaryota</taxon>
        <taxon>Metazoa</taxon>
        <taxon>Spiralia</taxon>
        <taxon>Lophotrochozoa</taxon>
        <taxon>Platyhelminthes</taxon>
        <taxon>Monogenea</taxon>
        <taxon>Monopisthocotylea</taxon>
        <taxon>Dactylogyridea</taxon>
        <taxon>Ancyrocephalidae</taxon>
        <taxon>Cichlidogyrus</taxon>
    </lineage>
</organism>
<comment type="caution">
    <text evidence="1">The sequence shown here is derived from an EMBL/GenBank/DDBJ whole genome shotgun (WGS) entry which is preliminary data.</text>
</comment>
<evidence type="ECO:0000313" key="1">
    <source>
        <dbReference type="EMBL" id="KAL3318917.1"/>
    </source>
</evidence>
<dbReference type="Proteomes" id="UP001626550">
    <property type="component" value="Unassembled WGS sequence"/>
</dbReference>